<keyword evidence="3" id="KW-0677">Repeat</keyword>
<dbReference type="Gene3D" id="2.60.40.60">
    <property type="entry name" value="Cadherins"/>
    <property type="match status" value="2"/>
</dbReference>
<dbReference type="PRINTS" id="PR00205">
    <property type="entry name" value="CADHERIN"/>
</dbReference>
<feature type="domain" description="Cadherin" evidence="9">
    <location>
        <begin position="8"/>
        <end position="88"/>
    </location>
</feature>
<keyword evidence="11" id="KW-1185">Reference proteome</keyword>
<evidence type="ECO:0000256" key="2">
    <source>
        <dbReference type="ARBA" id="ARBA00022692"/>
    </source>
</evidence>
<dbReference type="InterPro" id="IPR050971">
    <property type="entry name" value="Cadherin-domain_protein"/>
</dbReference>
<reference evidence="10" key="1">
    <citation type="submission" date="2022-08" db="UniProtKB">
        <authorList>
            <consortium name="EnsemblMetazoa"/>
        </authorList>
    </citation>
    <scope>IDENTIFICATION</scope>
    <source>
        <strain evidence="10">05x7-T-G4-1.051#20</strain>
    </source>
</reference>
<accession>A0A8W8LIR2</accession>
<dbReference type="CDD" id="cd11304">
    <property type="entry name" value="Cadherin_repeat"/>
    <property type="match status" value="2"/>
</dbReference>
<dbReference type="AlphaFoldDB" id="A0A8W8LIR2"/>
<feature type="domain" description="Cadherin" evidence="9">
    <location>
        <begin position="89"/>
        <end position="200"/>
    </location>
</feature>
<dbReference type="EnsemblMetazoa" id="G28448.1">
    <property type="protein sequence ID" value="G28448.1:cds"/>
    <property type="gene ID" value="G28448"/>
</dbReference>
<evidence type="ECO:0000256" key="8">
    <source>
        <dbReference type="PROSITE-ProRule" id="PRU00043"/>
    </source>
</evidence>
<sequence>MFTYTGFDADRDPIKFVLLDDTVPFSIPQTGSGDVAVAVPALDFERKTQYILDKIYVTEFGFNPIPFGNKCGPLTVNVLPVNEFTPVFDPSYQNSTLPEGLLQNSLLAKLNCSDEDKEPDGSPFGCSSITIQTGNDIIPKFTIVNNAVVTTNNVIDFDTGDVIYTLVIVGVDSSTRDPRKTGTMTIKVNIEPVNEFTPVIHDQPLCTNISNATPLGNEIFSINATDDDAPPHGNLSYMITDGNEKGIFRVCEKTGKIHLDRSVASAAGTTFTLTVKVTDGDFCSSAVLKILITSSC</sequence>
<dbReference type="SUPFAM" id="SSF49313">
    <property type="entry name" value="Cadherin-like"/>
    <property type="match status" value="2"/>
</dbReference>
<feature type="domain" description="Cadherin" evidence="9">
    <location>
        <begin position="201"/>
        <end position="292"/>
    </location>
</feature>
<evidence type="ECO:0000256" key="7">
    <source>
        <dbReference type="ARBA" id="ARBA00023136"/>
    </source>
</evidence>
<dbReference type="PANTHER" id="PTHR24025:SF23">
    <property type="entry name" value="NEURAL-CADHERIN"/>
    <property type="match status" value="1"/>
</dbReference>
<dbReference type="OrthoDB" id="6162616at2759"/>
<dbReference type="InterPro" id="IPR002126">
    <property type="entry name" value="Cadherin-like_dom"/>
</dbReference>
<dbReference type="OMA" id="CTNISNA"/>
<keyword evidence="4 8" id="KW-0106">Calcium</keyword>
<evidence type="ECO:0000256" key="5">
    <source>
        <dbReference type="ARBA" id="ARBA00022889"/>
    </source>
</evidence>
<evidence type="ECO:0000256" key="1">
    <source>
        <dbReference type="ARBA" id="ARBA00004370"/>
    </source>
</evidence>
<dbReference type="InterPro" id="IPR015919">
    <property type="entry name" value="Cadherin-like_sf"/>
</dbReference>
<dbReference type="Proteomes" id="UP000005408">
    <property type="component" value="Unassembled WGS sequence"/>
</dbReference>
<comment type="subcellular location">
    <subcellularLocation>
        <location evidence="1">Membrane</location>
    </subcellularLocation>
</comment>
<keyword evidence="2" id="KW-0812">Transmembrane</keyword>
<keyword evidence="7" id="KW-0472">Membrane</keyword>
<dbReference type="Pfam" id="PF00028">
    <property type="entry name" value="Cadherin"/>
    <property type="match status" value="1"/>
</dbReference>
<evidence type="ECO:0000256" key="4">
    <source>
        <dbReference type="ARBA" id="ARBA00022837"/>
    </source>
</evidence>
<dbReference type="SMART" id="SM00112">
    <property type="entry name" value="CA"/>
    <property type="match status" value="3"/>
</dbReference>
<dbReference type="GO" id="GO:0005911">
    <property type="term" value="C:cell-cell junction"/>
    <property type="evidence" value="ECO:0007669"/>
    <property type="project" value="TreeGrafter"/>
</dbReference>
<proteinExistence type="predicted"/>
<dbReference type="PANTHER" id="PTHR24025">
    <property type="entry name" value="DESMOGLEIN FAMILY MEMBER"/>
    <property type="match status" value="1"/>
</dbReference>
<name>A0A8W8LIR2_MAGGI</name>
<organism evidence="10 11">
    <name type="scientific">Magallana gigas</name>
    <name type="common">Pacific oyster</name>
    <name type="synonym">Crassostrea gigas</name>
    <dbReference type="NCBI Taxonomy" id="29159"/>
    <lineage>
        <taxon>Eukaryota</taxon>
        <taxon>Metazoa</taxon>
        <taxon>Spiralia</taxon>
        <taxon>Lophotrochozoa</taxon>
        <taxon>Mollusca</taxon>
        <taxon>Bivalvia</taxon>
        <taxon>Autobranchia</taxon>
        <taxon>Pteriomorphia</taxon>
        <taxon>Ostreida</taxon>
        <taxon>Ostreoidea</taxon>
        <taxon>Ostreidae</taxon>
        <taxon>Magallana</taxon>
    </lineage>
</organism>
<keyword evidence="5" id="KW-0130">Cell adhesion</keyword>
<dbReference type="PROSITE" id="PS50268">
    <property type="entry name" value="CADHERIN_2"/>
    <property type="match status" value="3"/>
</dbReference>
<dbReference type="GO" id="GO:0005509">
    <property type="term" value="F:calcium ion binding"/>
    <property type="evidence" value="ECO:0007669"/>
    <property type="project" value="UniProtKB-UniRule"/>
</dbReference>
<evidence type="ECO:0000256" key="3">
    <source>
        <dbReference type="ARBA" id="ARBA00022737"/>
    </source>
</evidence>
<protein>
    <recommendedName>
        <fullName evidence="9">Cadherin domain-containing protein</fullName>
    </recommendedName>
</protein>
<keyword evidence="6" id="KW-1133">Transmembrane helix</keyword>
<evidence type="ECO:0000313" key="10">
    <source>
        <dbReference type="EnsemblMetazoa" id="G28448.1:cds"/>
    </source>
</evidence>
<evidence type="ECO:0000259" key="9">
    <source>
        <dbReference type="PROSITE" id="PS50268"/>
    </source>
</evidence>
<dbReference type="GO" id="GO:0016020">
    <property type="term" value="C:membrane"/>
    <property type="evidence" value="ECO:0007669"/>
    <property type="project" value="UniProtKB-SubCell"/>
</dbReference>
<dbReference type="GO" id="GO:0007156">
    <property type="term" value="P:homophilic cell adhesion via plasma membrane adhesion molecules"/>
    <property type="evidence" value="ECO:0007669"/>
    <property type="project" value="InterPro"/>
</dbReference>
<evidence type="ECO:0000313" key="11">
    <source>
        <dbReference type="Proteomes" id="UP000005408"/>
    </source>
</evidence>
<evidence type="ECO:0000256" key="6">
    <source>
        <dbReference type="ARBA" id="ARBA00022989"/>
    </source>
</evidence>